<protein>
    <submittedName>
        <fullName evidence="2">Uncharacterized protein</fullName>
    </submittedName>
</protein>
<dbReference type="Proteomes" id="UP001152795">
    <property type="component" value="Unassembled WGS sequence"/>
</dbReference>
<keyword evidence="3" id="KW-1185">Reference proteome</keyword>
<gene>
    <name evidence="2" type="ORF">PACLA_8A087333</name>
</gene>
<proteinExistence type="predicted"/>
<accession>A0A6S7LEP7</accession>
<feature type="region of interest" description="Disordered" evidence="1">
    <location>
        <begin position="1"/>
        <end position="27"/>
    </location>
</feature>
<feature type="region of interest" description="Disordered" evidence="1">
    <location>
        <begin position="93"/>
        <end position="112"/>
    </location>
</feature>
<comment type="caution">
    <text evidence="2">The sequence shown here is derived from an EMBL/GenBank/DDBJ whole genome shotgun (WGS) entry which is preliminary data.</text>
</comment>
<feature type="non-terminal residue" evidence="2">
    <location>
        <position position="1"/>
    </location>
</feature>
<dbReference type="AlphaFoldDB" id="A0A6S7LEP7"/>
<feature type="compositionally biased region" description="Basic and acidic residues" evidence="1">
    <location>
        <begin position="1"/>
        <end position="25"/>
    </location>
</feature>
<organism evidence="2 3">
    <name type="scientific">Paramuricea clavata</name>
    <name type="common">Red gorgonian</name>
    <name type="synonym">Violescent sea-whip</name>
    <dbReference type="NCBI Taxonomy" id="317549"/>
    <lineage>
        <taxon>Eukaryota</taxon>
        <taxon>Metazoa</taxon>
        <taxon>Cnidaria</taxon>
        <taxon>Anthozoa</taxon>
        <taxon>Octocorallia</taxon>
        <taxon>Malacalcyonacea</taxon>
        <taxon>Plexauridae</taxon>
        <taxon>Paramuricea</taxon>
    </lineage>
</organism>
<evidence type="ECO:0000313" key="2">
    <source>
        <dbReference type="EMBL" id="CAB4035882.1"/>
    </source>
</evidence>
<name>A0A6S7LEP7_PARCT</name>
<dbReference type="EMBL" id="CACRXK020021464">
    <property type="protein sequence ID" value="CAB4035882.1"/>
    <property type="molecule type" value="Genomic_DNA"/>
</dbReference>
<reference evidence="2" key="1">
    <citation type="submission" date="2020-04" db="EMBL/GenBank/DDBJ databases">
        <authorList>
            <person name="Alioto T."/>
            <person name="Alioto T."/>
            <person name="Gomez Garrido J."/>
        </authorList>
    </citation>
    <scope>NUCLEOTIDE SEQUENCE</scope>
    <source>
        <strain evidence="2">A484AB</strain>
    </source>
</reference>
<sequence length="149" mass="17800">KSNVNRHKEARANERKRQEYNEKYDRRVHRSRKGEIKVGDHVLVRQNRQNNLSPTFDLTPYVVTKRQNSHVTARNKTGHMVTRNISFFKRISKQTSIETDDDDDERRTATENRVNWNDNNTEQVDEHIGLRRSQRIRGKPVRFGQLVYD</sequence>
<evidence type="ECO:0000313" key="3">
    <source>
        <dbReference type="Proteomes" id="UP001152795"/>
    </source>
</evidence>
<evidence type="ECO:0000256" key="1">
    <source>
        <dbReference type="SAM" id="MobiDB-lite"/>
    </source>
</evidence>